<keyword evidence="3" id="KW-1003">Cell membrane</keyword>
<evidence type="ECO:0000313" key="9">
    <source>
        <dbReference type="Proteomes" id="UP000642070"/>
    </source>
</evidence>
<gene>
    <name evidence="8" type="ORF">GCM10007977_089460</name>
</gene>
<reference evidence="8" key="2">
    <citation type="submission" date="2020-09" db="EMBL/GenBank/DDBJ databases">
        <authorList>
            <person name="Sun Q."/>
            <person name="Ohkuma M."/>
        </authorList>
    </citation>
    <scope>NUCLEOTIDE SEQUENCE</scope>
    <source>
        <strain evidence="8">JCM 19831</strain>
    </source>
</reference>
<feature type="transmembrane region" description="Helical" evidence="7">
    <location>
        <begin position="20"/>
        <end position="39"/>
    </location>
</feature>
<feature type="transmembrane region" description="Helical" evidence="7">
    <location>
        <begin position="82"/>
        <end position="100"/>
    </location>
</feature>
<name>A0A917X4R0_9ACTN</name>
<proteinExistence type="predicted"/>
<feature type="transmembrane region" description="Helical" evidence="7">
    <location>
        <begin position="373"/>
        <end position="393"/>
    </location>
</feature>
<sequence>MSYVPPTLSVLTRNKDFRHLFAADLIGLGADWFVMIPLLSLLPQLTGSGTWGALVLAADTGVIALLLPYTGTVADRLDRRKIMIAANLAMAVCTLALLLVRTAATAWLAVAAIAVVAVAKAFFVPAASAGLPNVVDAEDLPAANALSGSAWGTMLVVGASLGGVASSITGPYPCFAFASALLLLAAFQGWRIRRPLQAGPPVDGKAGVGEALRYIRSHPRVASLVTVKCAVGLGNGVLATFPLLAAVLGAGPLGLGLLFAARGLGALIGPLVLRRVLSHRAWILPGLAVSMAVYGLAYLGVSVASWFPLALAGVVVAHLAGGGNWMMSNYQLQAEVPDALRGRVFATDVMLATLAVSVSQLAVGAFIDRVDPRPLVAISGAVTLVYAIGWALVTRRGAARAPELSS</sequence>
<organism evidence="8 9">
    <name type="scientific">Dactylosporangium sucinum</name>
    <dbReference type="NCBI Taxonomy" id="1424081"/>
    <lineage>
        <taxon>Bacteria</taxon>
        <taxon>Bacillati</taxon>
        <taxon>Actinomycetota</taxon>
        <taxon>Actinomycetes</taxon>
        <taxon>Micromonosporales</taxon>
        <taxon>Micromonosporaceae</taxon>
        <taxon>Dactylosporangium</taxon>
    </lineage>
</organism>
<evidence type="ECO:0000256" key="3">
    <source>
        <dbReference type="ARBA" id="ARBA00022475"/>
    </source>
</evidence>
<comment type="subcellular location">
    <subcellularLocation>
        <location evidence="1">Cell membrane</location>
        <topology evidence="1">Multi-pass membrane protein</topology>
    </subcellularLocation>
</comment>
<dbReference type="Proteomes" id="UP000642070">
    <property type="component" value="Unassembled WGS sequence"/>
</dbReference>
<dbReference type="PANTHER" id="PTHR43266">
    <property type="entry name" value="MACROLIDE-EFFLUX PROTEIN"/>
    <property type="match status" value="1"/>
</dbReference>
<keyword evidence="2" id="KW-0813">Transport</keyword>
<keyword evidence="4 7" id="KW-0812">Transmembrane</keyword>
<dbReference type="InterPro" id="IPR011701">
    <property type="entry name" value="MFS"/>
</dbReference>
<feature type="transmembrane region" description="Helical" evidence="7">
    <location>
        <begin position="282"/>
        <end position="300"/>
    </location>
</feature>
<evidence type="ECO:0000256" key="1">
    <source>
        <dbReference type="ARBA" id="ARBA00004651"/>
    </source>
</evidence>
<dbReference type="Gene3D" id="1.20.1250.20">
    <property type="entry name" value="MFS general substrate transporter like domains"/>
    <property type="match status" value="1"/>
</dbReference>
<feature type="transmembrane region" description="Helical" evidence="7">
    <location>
        <begin position="345"/>
        <end position="367"/>
    </location>
</feature>
<dbReference type="EMBL" id="BMPI01000067">
    <property type="protein sequence ID" value="GGM74007.1"/>
    <property type="molecule type" value="Genomic_DNA"/>
</dbReference>
<evidence type="ECO:0000256" key="2">
    <source>
        <dbReference type="ARBA" id="ARBA00022448"/>
    </source>
</evidence>
<feature type="transmembrane region" description="Helical" evidence="7">
    <location>
        <begin position="221"/>
        <end position="247"/>
    </location>
</feature>
<dbReference type="CDD" id="cd06173">
    <property type="entry name" value="MFS_MefA_like"/>
    <property type="match status" value="1"/>
</dbReference>
<accession>A0A917X4R0</accession>
<evidence type="ECO:0000256" key="6">
    <source>
        <dbReference type="ARBA" id="ARBA00023136"/>
    </source>
</evidence>
<reference evidence="8" key="1">
    <citation type="journal article" date="2014" name="Int. J. Syst. Evol. Microbiol.">
        <title>Complete genome sequence of Corynebacterium casei LMG S-19264T (=DSM 44701T), isolated from a smear-ripened cheese.</title>
        <authorList>
            <consortium name="US DOE Joint Genome Institute (JGI-PGF)"/>
            <person name="Walter F."/>
            <person name="Albersmeier A."/>
            <person name="Kalinowski J."/>
            <person name="Ruckert C."/>
        </authorList>
    </citation>
    <scope>NUCLEOTIDE SEQUENCE</scope>
    <source>
        <strain evidence="8">JCM 19831</strain>
    </source>
</reference>
<feature type="transmembrane region" description="Helical" evidence="7">
    <location>
        <begin position="170"/>
        <end position="187"/>
    </location>
</feature>
<evidence type="ECO:0000313" key="8">
    <source>
        <dbReference type="EMBL" id="GGM74007.1"/>
    </source>
</evidence>
<feature type="transmembrane region" description="Helical" evidence="7">
    <location>
        <begin position="253"/>
        <end position="273"/>
    </location>
</feature>
<protein>
    <submittedName>
        <fullName evidence="8">MFS transporter</fullName>
    </submittedName>
</protein>
<dbReference type="AlphaFoldDB" id="A0A917X4R0"/>
<dbReference type="InterPro" id="IPR036259">
    <property type="entry name" value="MFS_trans_sf"/>
</dbReference>
<feature type="transmembrane region" description="Helical" evidence="7">
    <location>
        <begin position="306"/>
        <end position="325"/>
    </location>
</feature>
<dbReference type="PANTHER" id="PTHR43266:SF2">
    <property type="entry name" value="MAJOR FACILITATOR SUPERFAMILY (MFS) PROFILE DOMAIN-CONTAINING PROTEIN"/>
    <property type="match status" value="1"/>
</dbReference>
<feature type="transmembrane region" description="Helical" evidence="7">
    <location>
        <begin position="106"/>
        <end position="131"/>
    </location>
</feature>
<keyword evidence="6 7" id="KW-0472">Membrane</keyword>
<dbReference type="SUPFAM" id="SSF103473">
    <property type="entry name" value="MFS general substrate transporter"/>
    <property type="match status" value="1"/>
</dbReference>
<comment type="caution">
    <text evidence="8">The sequence shown here is derived from an EMBL/GenBank/DDBJ whole genome shotgun (WGS) entry which is preliminary data.</text>
</comment>
<evidence type="ECO:0000256" key="4">
    <source>
        <dbReference type="ARBA" id="ARBA00022692"/>
    </source>
</evidence>
<dbReference type="Pfam" id="PF07690">
    <property type="entry name" value="MFS_1"/>
    <property type="match status" value="1"/>
</dbReference>
<feature type="transmembrane region" description="Helical" evidence="7">
    <location>
        <begin position="51"/>
        <end position="70"/>
    </location>
</feature>
<dbReference type="GO" id="GO:0022857">
    <property type="term" value="F:transmembrane transporter activity"/>
    <property type="evidence" value="ECO:0007669"/>
    <property type="project" value="InterPro"/>
</dbReference>
<evidence type="ECO:0000256" key="5">
    <source>
        <dbReference type="ARBA" id="ARBA00022989"/>
    </source>
</evidence>
<keyword evidence="5 7" id="KW-1133">Transmembrane helix</keyword>
<evidence type="ECO:0000256" key="7">
    <source>
        <dbReference type="SAM" id="Phobius"/>
    </source>
</evidence>
<dbReference type="GO" id="GO:0005886">
    <property type="term" value="C:plasma membrane"/>
    <property type="evidence" value="ECO:0007669"/>
    <property type="project" value="UniProtKB-SubCell"/>
</dbReference>
<keyword evidence="9" id="KW-1185">Reference proteome</keyword>